<gene>
    <name evidence="5" type="ORF">IV68_GL000781</name>
</gene>
<accession>A0A0R2G5A5</accession>
<evidence type="ECO:0000313" key="5">
    <source>
        <dbReference type="EMBL" id="KRN32428.1"/>
    </source>
</evidence>
<dbReference type="AlphaFoldDB" id="A0A0R2G5A5"/>
<reference evidence="5 6" key="1">
    <citation type="journal article" date="2015" name="Genome Announc.">
        <title>Expanding the biotechnology potential of lactobacilli through comparative genomics of 213 strains and associated genera.</title>
        <authorList>
            <person name="Sun Z."/>
            <person name="Harris H.M."/>
            <person name="McCann A."/>
            <person name="Guo C."/>
            <person name="Argimon S."/>
            <person name="Zhang W."/>
            <person name="Yang X."/>
            <person name="Jeffery I.B."/>
            <person name="Cooney J.C."/>
            <person name="Kagawa T.F."/>
            <person name="Liu W."/>
            <person name="Song Y."/>
            <person name="Salvetti E."/>
            <person name="Wrobel A."/>
            <person name="Rasinkangas P."/>
            <person name="Parkhill J."/>
            <person name="Rea M.C."/>
            <person name="O'Sullivan O."/>
            <person name="Ritari J."/>
            <person name="Douillard F.P."/>
            <person name="Paul Ross R."/>
            <person name="Yang R."/>
            <person name="Briner A.E."/>
            <person name="Felis G.E."/>
            <person name="de Vos W.M."/>
            <person name="Barrangou R."/>
            <person name="Klaenhammer T.R."/>
            <person name="Caufield P.W."/>
            <person name="Cui Y."/>
            <person name="Zhang H."/>
            <person name="O'Toole P.W."/>
        </authorList>
    </citation>
    <scope>NUCLEOTIDE SEQUENCE [LARGE SCALE GENOMIC DNA]</scope>
    <source>
        <strain evidence="5 6">DSM 20190</strain>
    </source>
</reference>
<dbReference type="PATRIC" id="fig|1123500.6.peg.788"/>
<dbReference type="InterPro" id="IPR023187">
    <property type="entry name" value="Tscrpt_reg_MarR-type_CS"/>
</dbReference>
<dbReference type="Pfam" id="PF12802">
    <property type="entry name" value="MarR_2"/>
    <property type="match status" value="1"/>
</dbReference>
<dbReference type="GO" id="GO:0003700">
    <property type="term" value="F:DNA-binding transcription factor activity"/>
    <property type="evidence" value="ECO:0007669"/>
    <property type="project" value="InterPro"/>
</dbReference>
<dbReference type="PANTHER" id="PTHR33164:SF43">
    <property type="entry name" value="HTH-TYPE TRANSCRIPTIONAL REPRESSOR YETL"/>
    <property type="match status" value="1"/>
</dbReference>
<keyword evidence="2" id="KW-0238">DNA-binding</keyword>
<proteinExistence type="predicted"/>
<keyword evidence="6" id="KW-1185">Reference proteome</keyword>
<evidence type="ECO:0000313" key="6">
    <source>
        <dbReference type="Proteomes" id="UP000051296"/>
    </source>
</evidence>
<dbReference type="OrthoDB" id="1903871at2"/>
<dbReference type="GO" id="GO:0003677">
    <property type="term" value="F:DNA binding"/>
    <property type="evidence" value="ECO:0007669"/>
    <property type="project" value="UniProtKB-KW"/>
</dbReference>
<name>A0A0R2G5A5_9LACO</name>
<dbReference type="InterPro" id="IPR000835">
    <property type="entry name" value="HTH_MarR-typ"/>
</dbReference>
<dbReference type="InterPro" id="IPR036388">
    <property type="entry name" value="WH-like_DNA-bd_sf"/>
</dbReference>
<dbReference type="RefSeq" id="WP_022791424.1">
    <property type="nucleotide sequence ID" value="NZ_ATUU01000002.1"/>
</dbReference>
<keyword evidence="3" id="KW-0804">Transcription</keyword>
<dbReference type="InterPro" id="IPR036390">
    <property type="entry name" value="WH_DNA-bd_sf"/>
</dbReference>
<dbReference type="PANTHER" id="PTHR33164">
    <property type="entry name" value="TRANSCRIPTIONAL REGULATOR, MARR FAMILY"/>
    <property type="match status" value="1"/>
</dbReference>
<dbReference type="InParanoid" id="A0A0R2G5A5"/>
<dbReference type="InterPro" id="IPR039422">
    <property type="entry name" value="MarR/SlyA-like"/>
</dbReference>
<dbReference type="eggNOG" id="COG1846">
    <property type="taxonomic scope" value="Bacteria"/>
</dbReference>
<protein>
    <submittedName>
        <fullName evidence="5">Regulatory protein MarR</fullName>
    </submittedName>
</protein>
<dbReference type="SMART" id="SM00347">
    <property type="entry name" value="HTH_MARR"/>
    <property type="match status" value="1"/>
</dbReference>
<dbReference type="Proteomes" id="UP000051296">
    <property type="component" value="Unassembled WGS sequence"/>
</dbReference>
<organism evidence="5 6">
    <name type="scientific">Weissella halotolerans DSM 20190</name>
    <dbReference type="NCBI Taxonomy" id="1123500"/>
    <lineage>
        <taxon>Bacteria</taxon>
        <taxon>Bacillati</taxon>
        <taxon>Bacillota</taxon>
        <taxon>Bacilli</taxon>
        <taxon>Lactobacillales</taxon>
        <taxon>Lactobacillaceae</taxon>
        <taxon>Weissella</taxon>
    </lineage>
</organism>
<dbReference type="STRING" id="1123500.GCA_000420365_00644"/>
<dbReference type="GO" id="GO:0006950">
    <property type="term" value="P:response to stress"/>
    <property type="evidence" value="ECO:0007669"/>
    <property type="project" value="TreeGrafter"/>
</dbReference>
<dbReference type="PROSITE" id="PS01117">
    <property type="entry name" value="HTH_MARR_1"/>
    <property type="match status" value="1"/>
</dbReference>
<evidence type="ECO:0000256" key="3">
    <source>
        <dbReference type="ARBA" id="ARBA00023163"/>
    </source>
</evidence>
<feature type="domain" description="HTH marR-type" evidence="4">
    <location>
        <begin position="10"/>
        <end position="142"/>
    </location>
</feature>
<dbReference type="SUPFAM" id="SSF46785">
    <property type="entry name" value="Winged helix' DNA-binding domain"/>
    <property type="match status" value="1"/>
</dbReference>
<dbReference type="PROSITE" id="PS50995">
    <property type="entry name" value="HTH_MARR_2"/>
    <property type="match status" value="1"/>
</dbReference>
<keyword evidence="1" id="KW-0805">Transcription regulation</keyword>
<comment type="caution">
    <text evidence="5">The sequence shown here is derived from an EMBL/GenBank/DDBJ whole genome shotgun (WGS) entry which is preliminary data.</text>
</comment>
<evidence type="ECO:0000256" key="2">
    <source>
        <dbReference type="ARBA" id="ARBA00023125"/>
    </source>
</evidence>
<evidence type="ECO:0000256" key="1">
    <source>
        <dbReference type="ARBA" id="ARBA00023015"/>
    </source>
</evidence>
<evidence type="ECO:0000259" key="4">
    <source>
        <dbReference type="PROSITE" id="PS50995"/>
    </source>
</evidence>
<dbReference type="EMBL" id="JQAX01000002">
    <property type="protein sequence ID" value="KRN32428.1"/>
    <property type="molecule type" value="Genomic_DNA"/>
</dbReference>
<sequence>MKNKESVTLLNEYINAYLATLKYLDEVISEPADEYGLSFEQYLIMHSIAECDGITLTDIVASRHVTRAAVSRQIKMLLKKEYVYQEADAKDRRRMLLHLTEGGLAIEEIVTQRVTDRFDGWVEAFGEERARDILQFIQRFDEKVVSKSRAKARGLI</sequence>
<dbReference type="Gene3D" id="1.10.10.10">
    <property type="entry name" value="Winged helix-like DNA-binding domain superfamily/Winged helix DNA-binding domain"/>
    <property type="match status" value="1"/>
</dbReference>